<comment type="caution">
    <text evidence="2">The sequence shown here is derived from an EMBL/GenBank/DDBJ whole genome shotgun (WGS) entry which is preliminary data.</text>
</comment>
<sequence>MGDQREKERTKELNNEQSDEQQDIVHSRDQAGEEGNMSAPEPAKPDGESGKQKTGEMQGMNIRVAEDNQAPCIARVEKGKGLLEERTRRKGNRDVPRLRKAQELLAKQEGEQDDQDEVGDGDGDGEEGKEEEKRKRNKEKGVQMTRIPPCEDFQSRVIPVSRHATIRQQGKLLRRIMGQTAKAQTIKQYSVVDAGSIPWGLMPKAKDTPYGESLYTLFWRNRERLLGEGVWEEDFDALRNSIGRAVRHWKKMRRVAEDAQRKPVRTLEKHEAGCILGGSV</sequence>
<evidence type="ECO:0000256" key="1">
    <source>
        <dbReference type="SAM" id="MobiDB-lite"/>
    </source>
</evidence>
<dbReference type="EMBL" id="NJEU01000752">
    <property type="protein sequence ID" value="PHH70831.1"/>
    <property type="molecule type" value="Genomic_DNA"/>
</dbReference>
<keyword evidence="3" id="KW-1185">Reference proteome</keyword>
<evidence type="ECO:0000313" key="2">
    <source>
        <dbReference type="EMBL" id="PHH70831.1"/>
    </source>
</evidence>
<feature type="compositionally biased region" description="Basic and acidic residues" evidence="1">
    <location>
        <begin position="75"/>
        <end position="110"/>
    </location>
</feature>
<accession>A0A2C5YVA3</accession>
<feature type="region of interest" description="Disordered" evidence="1">
    <location>
        <begin position="1"/>
        <end position="144"/>
    </location>
</feature>
<name>A0A2C5YVA3_9HYPO</name>
<reference evidence="2 3" key="1">
    <citation type="submission" date="2017-06" db="EMBL/GenBank/DDBJ databases">
        <title>Ant-infecting Ophiocordyceps genomes reveal a high diversity of potential behavioral manipulation genes and a possible major role for enterotoxins.</title>
        <authorList>
            <person name="De Bekker C."/>
            <person name="Evans H.C."/>
            <person name="Brachmann A."/>
            <person name="Hughes D.P."/>
        </authorList>
    </citation>
    <scope>NUCLEOTIDE SEQUENCE [LARGE SCALE GENOMIC DNA]</scope>
    <source>
        <strain evidence="2 3">1348a</strain>
    </source>
</reference>
<evidence type="ECO:0000313" key="3">
    <source>
        <dbReference type="Proteomes" id="UP000224854"/>
    </source>
</evidence>
<proteinExistence type="predicted"/>
<gene>
    <name evidence="2" type="ORF">CDD82_6904</name>
</gene>
<protein>
    <submittedName>
        <fullName evidence="2">Uncharacterized protein</fullName>
    </submittedName>
</protein>
<organism evidence="2 3">
    <name type="scientific">Ophiocordyceps australis</name>
    <dbReference type="NCBI Taxonomy" id="1399860"/>
    <lineage>
        <taxon>Eukaryota</taxon>
        <taxon>Fungi</taxon>
        <taxon>Dikarya</taxon>
        <taxon>Ascomycota</taxon>
        <taxon>Pezizomycotina</taxon>
        <taxon>Sordariomycetes</taxon>
        <taxon>Hypocreomycetidae</taxon>
        <taxon>Hypocreales</taxon>
        <taxon>Ophiocordycipitaceae</taxon>
        <taxon>Ophiocordyceps</taxon>
    </lineage>
</organism>
<feature type="compositionally biased region" description="Basic and acidic residues" evidence="1">
    <location>
        <begin position="43"/>
        <end position="54"/>
    </location>
</feature>
<dbReference type="Proteomes" id="UP000224854">
    <property type="component" value="Unassembled WGS sequence"/>
</dbReference>
<feature type="compositionally biased region" description="Acidic residues" evidence="1">
    <location>
        <begin position="111"/>
        <end position="129"/>
    </location>
</feature>
<feature type="compositionally biased region" description="Basic and acidic residues" evidence="1">
    <location>
        <begin position="1"/>
        <end position="14"/>
    </location>
</feature>
<dbReference type="AlphaFoldDB" id="A0A2C5YVA3"/>